<protein>
    <recommendedName>
        <fullName evidence="3">DUF2867 domain-containing protein</fullName>
    </recommendedName>
</protein>
<proteinExistence type="predicted"/>
<evidence type="ECO:0000313" key="2">
    <source>
        <dbReference type="Proteomes" id="UP000683310"/>
    </source>
</evidence>
<dbReference type="Proteomes" id="UP000683310">
    <property type="component" value="Chromosome"/>
</dbReference>
<organism evidence="1 2">
    <name type="scientific">Nocardia tengchongensis</name>
    <dbReference type="NCBI Taxonomy" id="2055889"/>
    <lineage>
        <taxon>Bacteria</taxon>
        <taxon>Bacillati</taxon>
        <taxon>Actinomycetota</taxon>
        <taxon>Actinomycetes</taxon>
        <taxon>Mycobacteriales</taxon>
        <taxon>Nocardiaceae</taxon>
        <taxon>Nocardia</taxon>
    </lineage>
</organism>
<keyword evidence="2" id="KW-1185">Reference proteome</keyword>
<name>A0ABX8CWG7_9NOCA</name>
<evidence type="ECO:0000313" key="1">
    <source>
        <dbReference type="EMBL" id="QVI23967.1"/>
    </source>
</evidence>
<reference evidence="1 2" key="1">
    <citation type="submission" date="2021-04" db="EMBL/GenBank/DDBJ databases">
        <title>Nocardia tengchongensis.</title>
        <authorList>
            <person name="Zhuang k."/>
            <person name="Ran Y."/>
            <person name="Li W."/>
        </authorList>
    </citation>
    <scope>NUCLEOTIDE SEQUENCE [LARGE SCALE GENOMIC DNA]</scope>
    <source>
        <strain evidence="1 2">CFH S0057</strain>
    </source>
</reference>
<dbReference type="EMBL" id="CP074371">
    <property type="protein sequence ID" value="QVI23967.1"/>
    <property type="molecule type" value="Genomic_DNA"/>
</dbReference>
<evidence type="ECO:0008006" key="3">
    <source>
        <dbReference type="Google" id="ProtNLM"/>
    </source>
</evidence>
<sequence length="166" mass="18572">MTSTDTPAAFQQHEIPQELRAFVTFAEPYYIDVFTLPIDAAALGSPEEWARAMFERVAGAGGQFIWRVLLTMRLARPGTPNHVAGWRIDGGGDDWIRLDVQGWMLDGQLVVRADERELTMVTAVRYPKPVGRPVWKVLSNVHRYLTGGLLVDAYRVMLGRPSAASF</sequence>
<gene>
    <name evidence="1" type="ORF">KHQ06_14910</name>
</gene>
<accession>A0ABX8CWG7</accession>